<gene>
    <name evidence="1" type="ORF">V5799_015622</name>
</gene>
<accession>A0AAQ4F8T5</accession>
<keyword evidence="2" id="KW-1185">Reference proteome</keyword>
<evidence type="ECO:0000313" key="1">
    <source>
        <dbReference type="EMBL" id="KAK8783038.1"/>
    </source>
</evidence>
<name>A0AAQ4F8T5_AMBAM</name>
<dbReference type="Proteomes" id="UP001321473">
    <property type="component" value="Unassembled WGS sequence"/>
</dbReference>
<proteinExistence type="predicted"/>
<evidence type="ECO:0000313" key="2">
    <source>
        <dbReference type="Proteomes" id="UP001321473"/>
    </source>
</evidence>
<dbReference type="EMBL" id="JARKHS020005950">
    <property type="protein sequence ID" value="KAK8783038.1"/>
    <property type="molecule type" value="Genomic_DNA"/>
</dbReference>
<protein>
    <submittedName>
        <fullName evidence="1">Uncharacterized protein</fullName>
    </submittedName>
</protein>
<organism evidence="1 2">
    <name type="scientific">Amblyomma americanum</name>
    <name type="common">Lone star tick</name>
    <dbReference type="NCBI Taxonomy" id="6943"/>
    <lineage>
        <taxon>Eukaryota</taxon>
        <taxon>Metazoa</taxon>
        <taxon>Ecdysozoa</taxon>
        <taxon>Arthropoda</taxon>
        <taxon>Chelicerata</taxon>
        <taxon>Arachnida</taxon>
        <taxon>Acari</taxon>
        <taxon>Parasitiformes</taxon>
        <taxon>Ixodida</taxon>
        <taxon>Ixodoidea</taxon>
        <taxon>Ixodidae</taxon>
        <taxon>Amblyomminae</taxon>
        <taxon>Amblyomma</taxon>
    </lineage>
</organism>
<sequence>MRRLPQDVQKALALGQKFAVQEKRSAPELVSLVRRVARCASAEESLRYVSDGTDALHHCKQPVLKCEETTVRPHWMLCYRHVFTPYQKRANRPP</sequence>
<comment type="caution">
    <text evidence="1">The sequence shown here is derived from an EMBL/GenBank/DDBJ whole genome shotgun (WGS) entry which is preliminary data.</text>
</comment>
<reference evidence="1 2" key="1">
    <citation type="journal article" date="2023" name="Arcadia Sci">
        <title>De novo assembly of a long-read Amblyomma americanum tick genome.</title>
        <authorList>
            <person name="Chou S."/>
            <person name="Poskanzer K.E."/>
            <person name="Rollins M."/>
            <person name="Thuy-Boun P.S."/>
        </authorList>
    </citation>
    <scope>NUCLEOTIDE SEQUENCE [LARGE SCALE GENOMIC DNA]</scope>
    <source>
        <strain evidence="1">F_SG_1</strain>
        <tissue evidence="1">Salivary glands</tissue>
    </source>
</reference>
<dbReference type="AlphaFoldDB" id="A0AAQ4F8T5"/>